<accession>A0A0F9PCY2</accession>
<keyword evidence="3" id="KW-0408">Iron</keyword>
<dbReference type="InterPro" id="IPR040086">
    <property type="entry name" value="MJ0683-like"/>
</dbReference>
<feature type="domain" description="Elp3/MiaA/NifB-like radical SAM core" evidence="5">
    <location>
        <begin position="57"/>
        <end position="284"/>
    </location>
</feature>
<dbReference type="EMBL" id="LAZR01006565">
    <property type="protein sequence ID" value="KKM91227.1"/>
    <property type="molecule type" value="Genomic_DNA"/>
</dbReference>
<gene>
    <name evidence="6" type="ORF">LCGC14_1230620</name>
</gene>
<comment type="caution">
    <text evidence="6">The sequence shown here is derived from an EMBL/GenBank/DDBJ whole genome shotgun (WGS) entry which is preliminary data.</text>
</comment>
<name>A0A0F9PCY2_9ZZZZ</name>
<evidence type="ECO:0000313" key="6">
    <source>
        <dbReference type="EMBL" id="KKM91227.1"/>
    </source>
</evidence>
<organism evidence="6">
    <name type="scientific">marine sediment metagenome</name>
    <dbReference type="NCBI Taxonomy" id="412755"/>
    <lineage>
        <taxon>unclassified sequences</taxon>
        <taxon>metagenomes</taxon>
        <taxon>ecological metagenomes</taxon>
    </lineage>
</organism>
<keyword evidence="4" id="KW-0411">Iron-sulfur</keyword>
<dbReference type="SFLD" id="SFLDG01084">
    <property type="entry name" value="Uncharacterised_Radical_SAM_Su"/>
    <property type="match status" value="1"/>
</dbReference>
<dbReference type="AlphaFoldDB" id="A0A0F9PCY2"/>
<keyword evidence="2" id="KW-0479">Metal-binding</keyword>
<dbReference type="SFLD" id="SFLDS00029">
    <property type="entry name" value="Radical_SAM"/>
    <property type="match status" value="1"/>
</dbReference>
<evidence type="ECO:0000259" key="5">
    <source>
        <dbReference type="SMART" id="SM00729"/>
    </source>
</evidence>
<dbReference type="Pfam" id="PF04055">
    <property type="entry name" value="Radical_SAM"/>
    <property type="match status" value="1"/>
</dbReference>
<reference evidence="6" key="1">
    <citation type="journal article" date="2015" name="Nature">
        <title>Complex archaea that bridge the gap between prokaryotes and eukaryotes.</title>
        <authorList>
            <person name="Spang A."/>
            <person name="Saw J.H."/>
            <person name="Jorgensen S.L."/>
            <person name="Zaremba-Niedzwiedzka K."/>
            <person name="Martijn J."/>
            <person name="Lind A.E."/>
            <person name="van Eijk R."/>
            <person name="Schleper C."/>
            <person name="Guy L."/>
            <person name="Ettema T.J."/>
        </authorList>
    </citation>
    <scope>NUCLEOTIDE SEQUENCE</scope>
</reference>
<dbReference type="GO" id="GO:0046872">
    <property type="term" value="F:metal ion binding"/>
    <property type="evidence" value="ECO:0007669"/>
    <property type="project" value="UniProtKB-KW"/>
</dbReference>
<dbReference type="PANTHER" id="PTHR43432">
    <property type="entry name" value="SLR0285 PROTEIN"/>
    <property type="match status" value="1"/>
</dbReference>
<dbReference type="InterPro" id="IPR058240">
    <property type="entry name" value="rSAM_sf"/>
</dbReference>
<dbReference type="CDD" id="cd01335">
    <property type="entry name" value="Radical_SAM"/>
    <property type="match status" value="1"/>
</dbReference>
<dbReference type="GO" id="GO:0003824">
    <property type="term" value="F:catalytic activity"/>
    <property type="evidence" value="ECO:0007669"/>
    <property type="project" value="InterPro"/>
</dbReference>
<dbReference type="SMART" id="SM00729">
    <property type="entry name" value="Elp3"/>
    <property type="match status" value="1"/>
</dbReference>
<dbReference type="InterPro" id="IPR013785">
    <property type="entry name" value="Aldolase_TIM"/>
</dbReference>
<dbReference type="SUPFAM" id="SSF102114">
    <property type="entry name" value="Radical SAM enzymes"/>
    <property type="match status" value="1"/>
</dbReference>
<evidence type="ECO:0000256" key="1">
    <source>
        <dbReference type="ARBA" id="ARBA00022691"/>
    </source>
</evidence>
<keyword evidence="1" id="KW-0949">S-adenosyl-L-methionine</keyword>
<evidence type="ECO:0000256" key="2">
    <source>
        <dbReference type="ARBA" id="ARBA00022723"/>
    </source>
</evidence>
<sequence length="419" mass="48659">MEPKIKNNLVEVKFGSKSKNLEIIHNPVPHILIDSKKEIHGWWNSAKDKGNRACTSERLLINPYNGCSWNCFFCYANTLWGYFELFRKENIVSVFKDFDQTVDKQLESLLCASCGYISPTTDPFQPVNNKYHLTEKIMRIFLKYDLPVEIITKGVITDDAIEIMAEHPYNYSFGQVSILTLDDELRKKLILGKGASTNQLFKNIERLANSNIHAVCRIDPIIPYINDKINDIKEIIDVAINAGANHIGLSILDIPIFIKNEVFNHLALIKGENIIEKYRKLYIERITSDLHSNIKYRKNILKQIKKYCVQNKISMSTCMEFEIIKKDGKIFYESLNSNNQFMTSDNCEGINVPIFTRKQNSDKFKPVNCKGNCLNCKIDPIPCKIPPLQEARNWKLKDYKNWSKFIKQKEFKDLTKFIY</sequence>
<protein>
    <recommendedName>
        <fullName evidence="5">Elp3/MiaA/NifB-like radical SAM core domain-containing protein</fullName>
    </recommendedName>
</protein>
<proteinExistence type="predicted"/>
<dbReference type="GO" id="GO:0051536">
    <property type="term" value="F:iron-sulfur cluster binding"/>
    <property type="evidence" value="ECO:0007669"/>
    <property type="project" value="UniProtKB-KW"/>
</dbReference>
<evidence type="ECO:0000256" key="4">
    <source>
        <dbReference type="ARBA" id="ARBA00023014"/>
    </source>
</evidence>
<evidence type="ECO:0000256" key="3">
    <source>
        <dbReference type="ARBA" id="ARBA00023004"/>
    </source>
</evidence>
<dbReference type="PANTHER" id="PTHR43432:SF4">
    <property type="entry name" value="RADICAL SAM CORE DOMAIN-CONTAINING PROTEIN"/>
    <property type="match status" value="1"/>
</dbReference>
<dbReference type="InterPro" id="IPR007197">
    <property type="entry name" value="rSAM"/>
</dbReference>
<dbReference type="InterPro" id="IPR006638">
    <property type="entry name" value="Elp3/MiaA/NifB-like_rSAM"/>
</dbReference>
<dbReference type="Gene3D" id="3.20.20.70">
    <property type="entry name" value="Aldolase class I"/>
    <property type="match status" value="1"/>
</dbReference>